<feature type="compositionally biased region" description="Basic residues" evidence="1">
    <location>
        <begin position="24"/>
        <end position="43"/>
    </location>
</feature>
<dbReference type="AlphaFoldDB" id="A0AAD3HB36"/>
<reference evidence="2 3" key="1">
    <citation type="journal article" date="2021" name="Sci. Rep.">
        <title>The genome of the diatom Chaetoceros tenuissimus carries an ancient integrated fragment of an extant virus.</title>
        <authorList>
            <person name="Hongo Y."/>
            <person name="Kimura K."/>
            <person name="Takaki Y."/>
            <person name="Yoshida Y."/>
            <person name="Baba S."/>
            <person name="Kobayashi G."/>
            <person name="Nagasaki K."/>
            <person name="Hano T."/>
            <person name="Tomaru Y."/>
        </authorList>
    </citation>
    <scope>NUCLEOTIDE SEQUENCE [LARGE SCALE GENOMIC DNA]</scope>
    <source>
        <strain evidence="2 3">NIES-3715</strain>
    </source>
</reference>
<keyword evidence="3" id="KW-1185">Reference proteome</keyword>
<sequence>MPRTGVIWTMPPAFKQWSTLKERTKQKRRSRKLRKSTNKRRKERERTLKITATSVEDAIIATTATIARKSFANGARMSVKDTIKTLTLMTAPSRTRSSMSAMTWKKR</sequence>
<comment type="caution">
    <text evidence="2">The sequence shown here is derived from an EMBL/GenBank/DDBJ whole genome shotgun (WGS) entry which is preliminary data.</text>
</comment>
<gene>
    <name evidence="2" type="ORF">CTEN210_13075</name>
</gene>
<evidence type="ECO:0000313" key="3">
    <source>
        <dbReference type="Proteomes" id="UP001054902"/>
    </source>
</evidence>
<dbReference type="EMBL" id="BLLK01000054">
    <property type="protein sequence ID" value="GFH56599.1"/>
    <property type="molecule type" value="Genomic_DNA"/>
</dbReference>
<name>A0AAD3HB36_9STRA</name>
<feature type="region of interest" description="Disordered" evidence="1">
    <location>
        <begin position="17"/>
        <end position="46"/>
    </location>
</feature>
<accession>A0AAD3HB36</accession>
<evidence type="ECO:0000313" key="2">
    <source>
        <dbReference type="EMBL" id="GFH56599.1"/>
    </source>
</evidence>
<organism evidence="2 3">
    <name type="scientific">Chaetoceros tenuissimus</name>
    <dbReference type="NCBI Taxonomy" id="426638"/>
    <lineage>
        <taxon>Eukaryota</taxon>
        <taxon>Sar</taxon>
        <taxon>Stramenopiles</taxon>
        <taxon>Ochrophyta</taxon>
        <taxon>Bacillariophyta</taxon>
        <taxon>Coscinodiscophyceae</taxon>
        <taxon>Chaetocerotophycidae</taxon>
        <taxon>Chaetocerotales</taxon>
        <taxon>Chaetocerotaceae</taxon>
        <taxon>Chaetoceros</taxon>
    </lineage>
</organism>
<proteinExistence type="predicted"/>
<evidence type="ECO:0000256" key="1">
    <source>
        <dbReference type="SAM" id="MobiDB-lite"/>
    </source>
</evidence>
<protein>
    <submittedName>
        <fullName evidence="2">Uncharacterized protein</fullName>
    </submittedName>
</protein>
<dbReference type="Proteomes" id="UP001054902">
    <property type="component" value="Unassembled WGS sequence"/>
</dbReference>